<evidence type="ECO:0000259" key="14">
    <source>
        <dbReference type="Pfam" id="PF13244"/>
    </source>
</evidence>
<feature type="transmembrane region" description="Helical" evidence="10">
    <location>
        <begin position="299"/>
        <end position="317"/>
    </location>
</feature>
<dbReference type="InterPro" id="IPR042106">
    <property type="entry name" value="Nuo/plastoQ_OxRdtase_6_NuoJ"/>
</dbReference>
<evidence type="ECO:0000313" key="16">
    <source>
        <dbReference type="EMBL" id="KAA0873947.1"/>
    </source>
</evidence>
<feature type="domain" description="NADH-Ubiquinone oxidoreductase (complex I) chain 5 N-terminal" evidence="12">
    <location>
        <begin position="66"/>
        <end position="111"/>
    </location>
</feature>
<feature type="transmembrane region" description="Helical" evidence="10">
    <location>
        <begin position="323"/>
        <end position="347"/>
    </location>
</feature>
<keyword evidence="8 10" id="KW-0472">Membrane</keyword>
<dbReference type="GO" id="GO:0015297">
    <property type="term" value="F:antiporter activity"/>
    <property type="evidence" value="ECO:0007669"/>
    <property type="project" value="UniProtKB-KW"/>
</dbReference>
<feature type="transmembrane region" description="Helical" evidence="10">
    <location>
        <begin position="499"/>
        <end position="521"/>
    </location>
</feature>
<keyword evidence="5 9" id="KW-0812">Transmembrane</keyword>
<feature type="transmembrane region" description="Helical" evidence="10">
    <location>
        <begin position="243"/>
        <end position="264"/>
    </location>
</feature>
<feature type="domain" description="MrpA C-terminal/MbhE" evidence="15">
    <location>
        <begin position="685"/>
        <end position="767"/>
    </location>
</feature>
<dbReference type="PANTHER" id="PTHR43373:SF1">
    <property type="entry name" value="NA(+)_H(+) ANTIPORTER SUBUNIT A"/>
    <property type="match status" value="1"/>
</dbReference>
<feature type="domain" description="Na+/H+ antiporter MnhB subunit-related protein" evidence="13">
    <location>
        <begin position="788"/>
        <end position="911"/>
    </location>
</feature>
<accession>A0A5A9VZM4</accession>
<dbReference type="OrthoDB" id="9811798at2"/>
<dbReference type="EMBL" id="SMRS01000008">
    <property type="protein sequence ID" value="KAA0873947.1"/>
    <property type="molecule type" value="Genomic_DNA"/>
</dbReference>
<evidence type="ECO:0000259" key="13">
    <source>
        <dbReference type="Pfam" id="PF04039"/>
    </source>
</evidence>
<evidence type="ECO:0000259" key="11">
    <source>
        <dbReference type="Pfam" id="PF00361"/>
    </source>
</evidence>
<evidence type="ECO:0000259" key="12">
    <source>
        <dbReference type="Pfam" id="PF00662"/>
    </source>
</evidence>
<feature type="transmembrane region" description="Helical" evidence="10">
    <location>
        <begin position="745"/>
        <end position="763"/>
    </location>
</feature>
<evidence type="ECO:0000313" key="17">
    <source>
        <dbReference type="Proteomes" id="UP000325302"/>
    </source>
</evidence>
<feature type="transmembrane region" description="Helical" evidence="10">
    <location>
        <begin position="368"/>
        <end position="390"/>
    </location>
</feature>
<feature type="transmembrane region" description="Helical" evidence="10">
    <location>
        <begin position="460"/>
        <end position="487"/>
    </location>
</feature>
<feature type="transmembrane region" description="Helical" evidence="10">
    <location>
        <begin position="569"/>
        <end position="586"/>
    </location>
</feature>
<feature type="transmembrane region" description="Helical" evidence="10">
    <location>
        <begin position="270"/>
        <end position="292"/>
    </location>
</feature>
<feature type="transmembrane region" description="Helical" evidence="10">
    <location>
        <begin position="652"/>
        <end position="674"/>
    </location>
</feature>
<dbReference type="Pfam" id="PF00662">
    <property type="entry name" value="Proton_antipo_N"/>
    <property type="match status" value="1"/>
</dbReference>
<evidence type="ECO:0000256" key="3">
    <source>
        <dbReference type="ARBA" id="ARBA00022449"/>
    </source>
</evidence>
<evidence type="ECO:0000256" key="10">
    <source>
        <dbReference type="SAM" id="Phobius"/>
    </source>
</evidence>
<name>A0A5A9VZM4_9GAMM</name>
<feature type="transmembrane region" description="Helical" evidence="10">
    <location>
        <begin position="626"/>
        <end position="646"/>
    </location>
</feature>
<sequence>MMSLLWIPLLPALGVFAPLIAERFGRTACAWATAAAPALALLLLLLNAPAVFRGETLFSSLSWIPQLGLDLSFRLDGLAFLFALLILGIGLLIILYARYYLSSKDSMSTFYAYLILFMTAMLGIVLSNNLIQLWMFWELTSISSFLLISFWHGKTEGRKGARMALTVTGAGGLALLAGLILIGKMVGSYDLEVVLQNGDLIREHAAYPIALTLVLLGAFTKSAQFPFHFWLPHAMAAPTPVSAYLHSATMVKAGIFLLARFYPALSGTELWFIIVSMAGLATLLIGAYTALFKHDLKGLLAYSTVSHLGLITLLLGMDTQLAAVAAIFHIINHATFKASLFMAAGIIDHESGTRDMRRLNGLWHFMPHTATLAMVAAASMAGVPLLNGFLSKEMFFAETLHQHTLGSLSWMIPVLATLAAIFSVAYSLRFIHDVFFNGQPIDLPKTPHEPPRYMKVPIEILVGLCLLVGIFPGFIVGGLLNAAVMAVLPGQVPEYSLSIWHGINLPLIMSVVAIVFGVVIYHNRRKLFKFQSQFPETDAKLVFEGLMQALVKISQRVHGFFENHSLQRYMFSLLMLLLIFAGVPLLDLLNTAGQRPQLPIDSLTLIMAALLVLSAIATVIWHRKRFISLLTLSVVGLIVSVAFAYFSAPDLALTQLSVEVVTVILLMLALFFLPQSTPKESSPTRVARDLGVAAIIGGIIGTINYAMITRPHSSIAEFFLENSKPGGGGTNVVNVILVDFRGFDTFGEILVLGIAALGIFKLINRMKVFMPSGDSNGINWTQDSHPMILRTVSQSLLPLALLVSAYIFLRGHNMPGGGFIAGLITAVAIILQYIAHGVDWIKPRLRIHYQWAIATGVLIAALTGMGSWLFNRPFLTSWFDYFTLPLVGEFELASALAFDLGVYITVVAATLLILANLGKLTTTHRPTMKEND</sequence>
<feature type="transmembrane region" description="Helical" evidence="10">
    <location>
        <begin position="686"/>
        <end position="708"/>
    </location>
</feature>
<dbReference type="AlphaFoldDB" id="A0A5A9VZM4"/>
<dbReference type="InterPro" id="IPR001750">
    <property type="entry name" value="ND/Mrp_TM"/>
</dbReference>
<dbReference type="InterPro" id="IPR001516">
    <property type="entry name" value="Proton_antipo_N"/>
</dbReference>
<evidence type="ECO:0000256" key="8">
    <source>
        <dbReference type="ARBA" id="ARBA00023136"/>
    </source>
</evidence>
<feature type="transmembrane region" description="Helical" evidence="10">
    <location>
        <begin position="206"/>
        <end position="231"/>
    </location>
</feature>
<keyword evidence="17" id="KW-1185">Reference proteome</keyword>
<feature type="transmembrane region" description="Helical" evidence="10">
    <location>
        <begin position="109"/>
        <end position="127"/>
    </location>
</feature>
<comment type="caution">
    <text evidence="16">The sequence shown here is derived from an EMBL/GenBank/DDBJ whole genome shotgun (WGS) entry which is preliminary data.</text>
</comment>
<dbReference type="Pfam" id="PF04039">
    <property type="entry name" value="MnhB"/>
    <property type="match status" value="1"/>
</dbReference>
<feature type="transmembrane region" description="Helical" evidence="10">
    <location>
        <begin position="847"/>
        <end position="870"/>
    </location>
</feature>
<dbReference type="GO" id="GO:0006811">
    <property type="term" value="P:monoatomic ion transport"/>
    <property type="evidence" value="ECO:0007669"/>
    <property type="project" value="UniProtKB-KW"/>
</dbReference>
<evidence type="ECO:0000256" key="7">
    <source>
        <dbReference type="ARBA" id="ARBA00023065"/>
    </source>
</evidence>
<keyword evidence="4" id="KW-1003">Cell membrane</keyword>
<feature type="transmembrane region" description="Helical" evidence="10">
    <location>
        <begin position="163"/>
        <end position="186"/>
    </location>
</feature>
<evidence type="ECO:0000256" key="1">
    <source>
        <dbReference type="ARBA" id="ARBA00004651"/>
    </source>
</evidence>
<evidence type="ECO:0000259" key="15">
    <source>
        <dbReference type="Pfam" id="PF20501"/>
    </source>
</evidence>
<dbReference type="InterPro" id="IPR025383">
    <property type="entry name" value="MrpA_C/MbhD"/>
</dbReference>
<gene>
    <name evidence="16" type="ORF">E1H14_11385</name>
</gene>
<dbReference type="InterPro" id="IPR050616">
    <property type="entry name" value="CPA3_Na-H_Antiporter_A"/>
</dbReference>
<feature type="transmembrane region" description="Helical" evidence="10">
    <location>
        <begin position="890"/>
        <end position="915"/>
    </location>
</feature>
<feature type="transmembrane region" description="Helical" evidence="10">
    <location>
        <begin position="410"/>
        <end position="428"/>
    </location>
</feature>
<feature type="transmembrane region" description="Helical" evidence="10">
    <location>
        <begin position="31"/>
        <end position="49"/>
    </location>
</feature>
<keyword evidence="3" id="KW-0050">Antiport</keyword>
<dbReference type="Pfam" id="PF20501">
    <property type="entry name" value="MbhE"/>
    <property type="match status" value="1"/>
</dbReference>
<dbReference type="InterPro" id="IPR007182">
    <property type="entry name" value="MnhB"/>
</dbReference>
<evidence type="ECO:0000256" key="2">
    <source>
        <dbReference type="ARBA" id="ARBA00022448"/>
    </source>
</evidence>
<feature type="domain" description="NADH:quinone oxidoreductase/Mrp antiporter transmembrane" evidence="11">
    <location>
        <begin position="127"/>
        <end position="403"/>
    </location>
</feature>
<feature type="transmembrane region" description="Helical" evidence="10">
    <location>
        <begin position="133"/>
        <end position="151"/>
    </location>
</feature>
<evidence type="ECO:0000256" key="6">
    <source>
        <dbReference type="ARBA" id="ARBA00022989"/>
    </source>
</evidence>
<evidence type="ECO:0000256" key="5">
    <source>
        <dbReference type="ARBA" id="ARBA00022692"/>
    </source>
</evidence>
<feature type="transmembrane region" description="Helical" evidence="10">
    <location>
        <begin position="788"/>
        <end position="809"/>
    </location>
</feature>
<dbReference type="Pfam" id="PF13244">
    <property type="entry name" value="MbhD"/>
    <property type="match status" value="1"/>
</dbReference>
<dbReference type="Proteomes" id="UP000325302">
    <property type="component" value="Unassembled WGS sequence"/>
</dbReference>
<feature type="transmembrane region" description="Helical" evidence="10">
    <location>
        <begin position="79"/>
        <end position="97"/>
    </location>
</feature>
<dbReference type="InterPro" id="IPR046806">
    <property type="entry name" value="MrpA_C/MbhE"/>
</dbReference>
<feature type="transmembrane region" description="Helical" evidence="10">
    <location>
        <begin position="815"/>
        <end position="835"/>
    </location>
</feature>
<feature type="domain" description="MrpA C-terminal/MbhD" evidence="14">
    <location>
        <begin position="610"/>
        <end position="675"/>
    </location>
</feature>
<dbReference type="Gene3D" id="1.20.120.1200">
    <property type="entry name" value="NADH-ubiquinone/plastoquinone oxidoreductase chain 6, subunit NuoJ"/>
    <property type="match status" value="1"/>
</dbReference>
<dbReference type="GO" id="GO:0005886">
    <property type="term" value="C:plasma membrane"/>
    <property type="evidence" value="ECO:0007669"/>
    <property type="project" value="UniProtKB-SubCell"/>
</dbReference>
<protein>
    <submittedName>
        <fullName evidence="16">Monovalent cation/H+ antiporter subunit A</fullName>
    </submittedName>
</protein>
<dbReference type="NCBIfam" id="NF009288">
    <property type="entry name" value="PRK12648.1"/>
    <property type="match status" value="1"/>
</dbReference>
<dbReference type="PRINTS" id="PR01434">
    <property type="entry name" value="NADHDHGNASE5"/>
</dbReference>
<keyword evidence="2" id="KW-0813">Transport</keyword>
<dbReference type="Pfam" id="PF00361">
    <property type="entry name" value="Proton_antipo_M"/>
    <property type="match status" value="1"/>
</dbReference>
<dbReference type="PANTHER" id="PTHR43373">
    <property type="entry name" value="NA(+)/H(+) ANTIPORTER SUBUNIT"/>
    <property type="match status" value="1"/>
</dbReference>
<keyword evidence="6 10" id="KW-1133">Transmembrane helix</keyword>
<evidence type="ECO:0000256" key="4">
    <source>
        <dbReference type="ARBA" id="ARBA00022475"/>
    </source>
</evidence>
<keyword evidence="7" id="KW-0406">Ion transport</keyword>
<evidence type="ECO:0000256" key="9">
    <source>
        <dbReference type="RuleBase" id="RU000320"/>
    </source>
</evidence>
<reference evidence="16 17" key="1">
    <citation type="submission" date="2019-03" db="EMBL/GenBank/DDBJ databases">
        <title>Nitrincola sp. nov. isolated from an Indian soda lake.</title>
        <authorList>
            <person name="Joshi A."/>
            <person name="Thite S.V."/>
            <person name="Joseph N."/>
            <person name="Dhotre D."/>
            <person name="Moorthy M."/>
            <person name="Shouche Y.S."/>
        </authorList>
    </citation>
    <scope>NUCLEOTIDE SEQUENCE [LARGE SCALE GENOMIC DNA]</scope>
    <source>
        <strain evidence="16 17">MEB193</strain>
    </source>
</reference>
<organism evidence="16 17">
    <name type="scientific">Nitrincola tapanii</name>
    <dbReference type="NCBI Taxonomy" id="1708751"/>
    <lineage>
        <taxon>Bacteria</taxon>
        <taxon>Pseudomonadati</taxon>
        <taxon>Pseudomonadota</taxon>
        <taxon>Gammaproteobacteria</taxon>
        <taxon>Oceanospirillales</taxon>
        <taxon>Oceanospirillaceae</taxon>
        <taxon>Nitrincola</taxon>
    </lineage>
</organism>
<feature type="transmembrane region" description="Helical" evidence="10">
    <location>
        <begin position="598"/>
        <end position="619"/>
    </location>
</feature>
<comment type="subcellular location">
    <subcellularLocation>
        <location evidence="1">Cell membrane</location>
        <topology evidence="1">Multi-pass membrane protein</topology>
    </subcellularLocation>
    <subcellularLocation>
        <location evidence="9">Membrane</location>
        <topology evidence="9">Multi-pass membrane protein</topology>
    </subcellularLocation>
</comment>
<proteinExistence type="predicted"/>